<evidence type="ECO:0000256" key="4">
    <source>
        <dbReference type="ARBA" id="ARBA00023163"/>
    </source>
</evidence>
<dbReference type="RefSeq" id="WP_107272499.1">
    <property type="nucleotide sequence ID" value="NZ_PYMA01000019.1"/>
</dbReference>
<dbReference type="GO" id="GO:0003700">
    <property type="term" value="F:DNA-binding transcription factor activity"/>
    <property type="evidence" value="ECO:0007669"/>
    <property type="project" value="InterPro"/>
</dbReference>
<dbReference type="CDD" id="cd08417">
    <property type="entry name" value="PBP2_Nitroaromatics_like"/>
    <property type="match status" value="1"/>
</dbReference>
<comment type="similarity">
    <text evidence="1">Belongs to the LysR transcriptional regulatory family.</text>
</comment>
<evidence type="ECO:0000259" key="5">
    <source>
        <dbReference type="PROSITE" id="PS50931"/>
    </source>
</evidence>
<evidence type="ECO:0000256" key="1">
    <source>
        <dbReference type="ARBA" id="ARBA00009437"/>
    </source>
</evidence>
<dbReference type="InterPro" id="IPR000847">
    <property type="entry name" value="LysR_HTH_N"/>
</dbReference>
<gene>
    <name evidence="6" type="ORF">C9I98_22260</name>
</gene>
<dbReference type="GO" id="GO:0003677">
    <property type="term" value="F:DNA binding"/>
    <property type="evidence" value="ECO:0007669"/>
    <property type="project" value="UniProtKB-KW"/>
</dbReference>
<comment type="caution">
    <text evidence="6">The sequence shown here is derived from an EMBL/GenBank/DDBJ whole genome shotgun (WGS) entry which is preliminary data.</text>
</comment>
<dbReference type="PANTHER" id="PTHR30118">
    <property type="entry name" value="HTH-TYPE TRANSCRIPTIONAL REGULATOR LEUO-RELATED"/>
    <property type="match status" value="1"/>
</dbReference>
<dbReference type="InterPro" id="IPR036390">
    <property type="entry name" value="WH_DNA-bd_sf"/>
</dbReference>
<dbReference type="AlphaFoldDB" id="A0A2T3NGP7"/>
<keyword evidence="2" id="KW-0805">Transcription regulation</keyword>
<evidence type="ECO:0000256" key="3">
    <source>
        <dbReference type="ARBA" id="ARBA00023125"/>
    </source>
</evidence>
<dbReference type="Gene3D" id="3.40.190.10">
    <property type="entry name" value="Periplasmic binding protein-like II"/>
    <property type="match status" value="2"/>
</dbReference>
<keyword evidence="3" id="KW-0238">DNA-binding</keyword>
<dbReference type="PROSITE" id="PS50931">
    <property type="entry name" value="HTH_LYSR"/>
    <property type="match status" value="1"/>
</dbReference>
<dbReference type="Pfam" id="PF03466">
    <property type="entry name" value="LysR_substrate"/>
    <property type="match status" value="1"/>
</dbReference>
<dbReference type="EMBL" id="PYMA01000019">
    <property type="protein sequence ID" value="PSW13948.1"/>
    <property type="molecule type" value="Genomic_DNA"/>
</dbReference>
<sequence length="312" mass="34918">MNQVNLNLMRTLLVLLEECHVSRAAERLFVTQSAVSRQLTQLRALFDDQLLIRDGNRLIPTSKAIQLRPRVAAIIAGCDDLLSSDEFVPSQWQGPIALASSDYVAQYILPEIVERVQKSAPNLNLSYQLWSPEKLPLLADLDVQLVSTMLPAIPDGLCGAHIGADYPVCVMCNNHPLANVDELSVGQLVQFPHMRVSAGGDKDSFIDHELKALGLSRHVQLSVPFFSSAFEALCRTDMLMVIPEHIAVNMQAILPIVSKPLPIPVPEHRYWLIWHPKFDADPAHTWFREQVLNVMQSSMYSISQVDRLKGMI</sequence>
<dbReference type="SUPFAM" id="SSF46785">
    <property type="entry name" value="Winged helix' DNA-binding domain"/>
    <property type="match status" value="1"/>
</dbReference>
<dbReference type="InterPro" id="IPR005119">
    <property type="entry name" value="LysR_subst-bd"/>
</dbReference>
<evidence type="ECO:0000313" key="7">
    <source>
        <dbReference type="Proteomes" id="UP000241771"/>
    </source>
</evidence>
<keyword evidence="7" id="KW-1185">Reference proteome</keyword>
<evidence type="ECO:0000256" key="2">
    <source>
        <dbReference type="ARBA" id="ARBA00023015"/>
    </source>
</evidence>
<protein>
    <submittedName>
        <fullName evidence="6">LysR family transcriptional regulator</fullName>
    </submittedName>
</protein>
<dbReference type="InterPro" id="IPR050389">
    <property type="entry name" value="LysR-type_TF"/>
</dbReference>
<dbReference type="InterPro" id="IPR036388">
    <property type="entry name" value="WH-like_DNA-bd_sf"/>
</dbReference>
<dbReference type="Gene3D" id="1.10.10.10">
    <property type="entry name" value="Winged helix-like DNA-binding domain superfamily/Winged helix DNA-binding domain"/>
    <property type="match status" value="1"/>
</dbReference>
<organism evidence="6 7">
    <name type="scientific">Photobacterium sanctipauli</name>
    <dbReference type="NCBI Taxonomy" id="1342794"/>
    <lineage>
        <taxon>Bacteria</taxon>
        <taxon>Pseudomonadati</taxon>
        <taxon>Pseudomonadota</taxon>
        <taxon>Gammaproteobacteria</taxon>
        <taxon>Vibrionales</taxon>
        <taxon>Vibrionaceae</taxon>
        <taxon>Photobacterium</taxon>
    </lineage>
</organism>
<dbReference type="SUPFAM" id="SSF53850">
    <property type="entry name" value="Periplasmic binding protein-like II"/>
    <property type="match status" value="1"/>
</dbReference>
<dbReference type="Proteomes" id="UP000241771">
    <property type="component" value="Unassembled WGS sequence"/>
</dbReference>
<reference evidence="6 7" key="1">
    <citation type="submission" date="2018-01" db="EMBL/GenBank/DDBJ databases">
        <title>Whole genome sequencing of Histamine producing bacteria.</title>
        <authorList>
            <person name="Butler K."/>
        </authorList>
    </citation>
    <scope>NUCLEOTIDE SEQUENCE [LARGE SCALE GENOMIC DNA]</scope>
    <source>
        <strain evidence="6 7">DSM 100436</strain>
    </source>
</reference>
<dbReference type="InterPro" id="IPR037402">
    <property type="entry name" value="YidZ_PBP2"/>
</dbReference>
<keyword evidence="4" id="KW-0804">Transcription</keyword>
<name>A0A2T3NGP7_9GAMM</name>
<dbReference type="PRINTS" id="PR00039">
    <property type="entry name" value="HTHLYSR"/>
</dbReference>
<proteinExistence type="inferred from homology"/>
<feature type="domain" description="HTH lysR-type" evidence="5">
    <location>
        <begin position="4"/>
        <end position="61"/>
    </location>
</feature>
<accession>A0A2T3NGP7</accession>
<dbReference type="PANTHER" id="PTHR30118:SF15">
    <property type="entry name" value="TRANSCRIPTIONAL REGULATORY PROTEIN"/>
    <property type="match status" value="1"/>
</dbReference>
<evidence type="ECO:0000313" key="6">
    <source>
        <dbReference type="EMBL" id="PSW13948.1"/>
    </source>
</evidence>
<dbReference type="Pfam" id="PF00126">
    <property type="entry name" value="HTH_1"/>
    <property type="match status" value="1"/>
</dbReference>